<dbReference type="Proteomes" id="UP000831947">
    <property type="component" value="Chromosome"/>
</dbReference>
<sequence length="54" mass="5954">MKKDELLNGYTNYTSPARVQQSAVEESQLGNVGTSISLSVTYSASVSWTFSWSF</sequence>
<accession>A0ABY4PEM1</accession>
<keyword evidence="2" id="KW-1185">Reference proteome</keyword>
<evidence type="ECO:0000313" key="2">
    <source>
        <dbReference type="Proteomes" id="UP000831947"/>
    </source>
</evidence>
<evidence type="ECO:0000313" key="1">
    <source>
        <dbReference type="EMBL" id="UQS84134.1"/>
    </source>
</evidence>
<proteinExistence type="predicted"/>
<dbReference type="RefSeq" id="WP_249513318.1">
    <property type="nucleotide sequence ID" value="NZ_CP093365.1"/>
</dbReference>
<reference evidence="1 2" key="1">
    <citation type="journal article" date="2022" name="Int. J. Syst. Evol. Microbiol.">
        <title>Apilactobacillus apisilvae sp. nov., Nicolia spurrieriana gen. nov. sp. nov., Bombilactobacillus folatiphilus sp. nov. and Bombilactobacillus thymidiniphilus sp. nov., four new lactic acid bacterial isolates from stingless bees Tetragonula carbonaria and Austroplebeia australis.</title>
        <authorList>
            <person name="Oliphant S.A."/>
            <person name="Watson-Haigh N.S."/>
            <person name="Sumby K.M."/>
            <person name="Gardner J."/>
            <person name="Groom S."/>
            <person name="Jiranek V."/>
        </authorList>
    </citation>
    <scope>NUCLEOTIDE SEQUENCE [LARGE SCALE GENOMIC DNA]</scope>
    <source>
        <strain evidence="1 2">SG4_A1</strain>
    </source>
</reference>
<gene>
    <name evidence="1" type="ORF">MOO47_02990</name>
</gene>
<protein>
    <submittedName>
        <fullName evidence="1">Signal protein</fullName>
    </submittedName>
</protein>
<name>A0ABY4PEM1_9LACO</name>
<organism evidence="1 2">
    <name type="scientific">Bombilactobacillus thymidiniphilus</name>
    <dbReference type="NCBI Taxonomy" id="2923363"/>
    <lineage>
        <taxon>Bacteria</taxon>
        <taxon>Bacillati</taxon>
        <taxon>Bacillota</taxon>
        <taxon>Bacilli</taxon>
        <taxon>Lactobacillales</taxon>
        <taxon>Lactobacillaceae</taxon>
        <taxon>Bombilactobacillus</taxon>
    </lineage>
</organism>
<dbReference type="EMBL" id="CP093365">
    <property type="protein sequence ID" value="UQS84134.1"/>
    <property type="molecule type" value="Genomic_DNA"/>
</dbReference>